<accession>A1BHW3</accession>
<dbReference type="PANTHER" id="PTHR43656">
    <property type="entry name" value="BINDING OXIDOREDUCTASE, PUTATIVE (AFU_ORTHOLOGUE AFUA_2G08260)-RELATED"/>
    <property type="match status" value="1"/>
</dbReference>
<dbReference type="Gene3D" id="3.20.20.70">
    <property type="entry name" value="Aldolase class I"/>
    <property type="match status" value="1"/>
</dbReference>
<dbReference type="OrthoDB" id="9772736at2"/>
<dbReference type="EMBL" id="CP000492">
    <property type="protein sequence ID" value="ABL65990.1"/>
    <property type="molecule type" value="Genomic_DNA"/>
</dbReference>
<dbReference type="GO" id="GO:0010181">
    <property type="term" value="F:FMN binding"/>
    <property type="evidence" value="ECO:0007669"/>
    <property type="project" value="InterPro"/>
</dbReference>
<keyword evidence="1" id="KW-0285">Flavoprotein</keyword>
<dbReference type="GO" id="GO:0016491">
    <property type="term" value="F:oxidoreductase activity"/>
    <property type="evidence" value="ECO:0007669"/>
    <property type="project" value="UniProtKB-KW"/>
</dbReference>
<dbReference type="RefSeq" id="WP_011745794.1">
    <property type="nucleotide sequence ID" value="NC_008639.1"/>
</dbReference>
<dbReference type="InterPro" id="IPR013785">
    <property type="entry name" value="Aldolase_TIM"/>
</dbReference>
<evidence type="ECO:0000259" key="3">
    <source>
        <dbReference type="Pfam" id="PF00724"/>
    </source>
</evidence>
<evidence type="ECO:0000313" key="4">
    <source>
        <dbReference type="EMBL" id="ABL65990.1"/>
    </source>
</evidence>
<reference evidence="4 5" key="1">
    <citation type="submission" date="2006-12" db="EMBL/GenBank/DDBJ databases">
        <title>Complete sequence of Chlorobium phaeobacteroides DSM 266.</title>
        <authorList>
            <consortium name="US DOE Joint Genome Institute"/>
            <person name="Copeland A."/>
            <person name="Lucas S."/>
            <person name="Lapidus A."/>
            <person name="Barry K."/>
            <person name="Detter J.C."/>
            <person name="Glavina del Rio T."/>
            <person name="Hammon N."/>
            <person name="Israni S."/>
            <person name="Pitluck S."/>
            <person name="Goltsman E."/>
            <person name="Schmutz J."/>
            <person name="Larimer F."/>
            <person name="Land M."/>
            <person name="Hauser L."/>
            <person name="Mikhailova N."/>
            <person name="Li T."/>
            <person name="Overmann J."/>
            <person name="Bryant D.A."/>
            <person name="Richardson P."/>
        </authorList>
    </citation>
    <scope>NUCLEOTIDE SEQUENCE [LARGE SCALE GENOMIC DNA]</scope>
    <source>
        <strain evidence="4 5">DSM 266</strain>
    </source>
</reference>
<sequence>MRQDIFGSAVISGIRLQNRLIRSATHESMAESSGAPSAAHEKLYTSLARSGVGAVITGYAGVQQDGRTNYPGMLMMHHDSLIPAYRKLADAVHRHGTPIILQLAHCGRQTRSAVTGMKTVAPSALKDRFFNEERPQALGEQEIEAIISNFVSAAGRAVSAGFDGVQLHMAHGYLLAEFLSGYTNRRKDRWGGSTENKFRIVAEILRRIHNEQGDFPVLAKINGFDQRPGGMRGEEAVDIARLLEASGCSAIEVSSGTIEEGLSIMRGPKLPVEPILACNFRFKSMPVPLKKVLAPLLPLVMPFPDLIRNYNLEVARAIKKAVSIPVIAVGGIHTMEDISAVLVSGAADFVAMSRPFIIEPDIVRKLREGSQTESRCIACNYCAIMIEEGPLRCWYGKMPGMQAERRGCVGG</sequence>
<dbReference type="STRING" id="290317.Cpha266_1977"/>
<dbReference type="Pfam" id="PF00724">
    <property type="entry name" value="Oxidored_FMN"/>
    <property type="match status" value="2"/>
</dbReference>
<gene>
    <name evidence="4" type="ordered locus">Cpha266_1977</name>
</gene>
<dbReference type="KEGG" id="cph:Cpha266_1977"/>
<keyword evidence="5" id="KW-1185">Reference proteome</keyword>
<organism evidence="4 5">
    <name type="scientific">Chlorobium phaeobacteroides (strain DSM 266 / SMG 266 / 2430)</name>
    <dbReference type="NCBI Taxonomy" id="290317"/>
    <lineage>
        <taxon>Bacteria</taxon>
        <taxon>Pseudomonadati</taxon>
        <taxon>Chlorobiota</taxon>
        <taxon>Chlorobiia</taxon>
        <taxon>Chlorobiales</taxon>
        <taxon>Chlorobiaceae</taxon>
        <taxon>Chlorobium/Pelodictyon group</taxon>
        <taxon>Chlorobium</taxon>
    </lineage>
</organism>
<feature type="domain" description="NADH:flavin oxidoreductase/NADH oxidase N-terminal" evidence="3">
    <location>
        <begin position="310"/>
        <end position="372"/>
    </location>
</feature>
<name>A1BHW3_CHLPD</name>
<keyword evidence="2" id="KW-0560">Oxidoreductase</keyword>
<dbReference type="PANTHER" id="PTHR43656:SF2">
    <property type="entry name" value="BINDING OXIDOREDUCTASE, PUTATIVE (AFU_ORTHOLOGUE AFUA_2G08260)-RELATED"/>
    <property type="match status" value="1"/>
</dbReference>
<protein>
    <submittedName>
        <fullName evidence="4">NADH:flavin oxidoreductase/NADH oxidase</fullName>
    </submittedName>
</protein>
<evidence type="ECO:0000256" key="2">
    <source>
        <dbReference type="ARBA" id="ARBA00023002"/>
    </source>
</evidence>
<evidence type="ECO:0000313" key="5">
    <source>
        <dbReference type="Proteomes" id="UP000008701"/>
    </source>
</evidence>
<dbReference type="eggNOG" id="COG1902">
    <property type="taxonomic scope" value="Bacteria"/>
</dbReference>
<proteinExistence type="predicted"/>
<dbReference type="CDD" id="cd02803">
    <property type="entry name" value="OYE_like_FMN_family"/>
    <property type="match status" value="1"/>
</dbReference>
<dbReference type="InterPro" id="IPR051799">
    <property type="entry name" value="NADH_flavin_oxidoreductase"/>
</dbReference>
<feature type="domain" description="NADH:flavin oxidoreductase/NADH oxidase N-terminal" evidence="3">
    <location>
        <begin position="12"/>
        <end position="248"/>
    </location>
</feature>
<evidence type="ECO:0000256" key="1">
    <source>
        <dbReference type="ARBA" id="ARBA00022630"/>
    </source>
</evidence>
<dbReference type="InterPro" id="IPR001155">
    <property type="entry name" value="OxRdtase_FMN_N"/>
</dbReference>
<dbReference type="AlphaFoldDB" id="A1BHW3"/>
<dbReference type="HOGENOM" id="CLU_012153_2_3_10"/>
<dbReference type="Proteomes" id="UP000008701">
    <property type="component" value="Chromosome"/>
</dbReference>
<dbReference type="SUPFAM" id="SSF51395">
    <property type="entry name" value="FMN-linked oxidoreductases"/>
    <property type="match status" value="1"/>
</dbReference>